<dbReference type="PRINTS" id="PR01452">
    <property type="entry name" value="LNOTCHREPEAT"/>
</dbReference>
<keyword evidence="4" id="KW-0472">Membrane</keyword>
<dbReference type="PROSITE" id="PS50026">
    <property type="entry name" value="EGF_3"/>
    <property type="match status" value="1"/>
</dbReference>
<accession>A0A2G9THS6</accession>
<evidence type="ECO:0000256" key="5">
    <source>
        <dbReference type="ARBA" id="ARBA00023157"/>
    </source>
</evidence>
<feature type="domain" description="LNR" evidence="10">
    <location>
        <begin position="43"/>
        <end position="83"/>
    </location>
</feature>
<feature type="disulfide bond" evidence="8">
    <location>
        <begin position="19"/>
        <end position="28"/>
    </location>
</feature>
<dbReference type="AlphaFoldDB" id="A0A2G9THS6"/>
<evidence type="ECO:0000256" key="3">
    <source>
        <dbReference type="ARBA" id="ARBA00022989"/>
    </source>
</evidence>
<reference evidence="11 12" key="1">
    <citation type="submission" date="2015-09" db="EMBL/GenBank/DDBJ databases">
        <title>Draft genome of the parasitic nematode Teladorsagia circumcincta isolate WARC Sus (inbred).</title>
        <authorList>
            <person name="Mitreva M."/>
        </authorList>
    </citation>
    <scope>NUCLEOTIDE SEQUENCE [LARGE SCALE GENOMIC DNA]</scope>
    <source>
        <strain evidence="11 12">S</strain>
    </source>
</reference>
<evidence type="ECO:0000259" key="10">
    <source>
        <dbReference type="PROSITE" id="PS50258"/>
    </source>
</evidence>
<keyword evidence="8" id="KW-0245">EGF-like domain</keyword>
<gene>
    <name evidence="11" type="ORF">TELCIR_21085</name>
</gene>
<dbReference type="SMART" id="SM00004">
    <property type="entry name" value="NL"/>
    <property type="match status" value="2"/>
</dbReference>
<evidence type="ECO:0000256" key="7">
    <source>
        <dbReference type="ARBA" id="ARBA00046288"/>
    </source>
</evidence>
<keyword evidence="6" id="KW-0325">Glycoprotein</keyword>
<dbReference type="Gene3D" id="2.10.25.10">
    <property type="entry name" value="Laminin"/>
    <property type="match status" value="1"/>
</dbReference>
<evidence type="ECO:0000256" key="1">
    <source>
        <dbReference type="ARBA" id="ARBA00022692"/>
    </source>
</evidence>
<feature type="domain" description="EGF-like" evidence="9">
    <location>
        <begin position="1"/>
        <end position="29"/>
    </location>
</feature>
<dbReference type="InterPro" id="IPR035993">
    <property type="entry name" value="Notch-like_dom_sf"/>
</dbReference>
<proteinExistence type="predicted"/>
<dbReference type="InterPro" id="IPR000742">
    <property type="entry name" value="EGF"/>
</dbReference>
<dbReference type="Pfam" id="PF00066">
    <property type="entry name" value="Notch"/>
    <property type="match status" value="2"/>
</dbReference>
<dbReference type="PROSITE" id="PS00022">
    <property type="entry name" value="EGF_1"/>
    <property type="match status" value="1"/>
</dbReference>
<dbReference type="SUPFAM" id="SSF90193">
    <property type="entry name" value="Notch domain"/>
    <property type="match status" value="2"/>
</dbReference>
<evidence type="ECO:0000259" key="9">
    <source>
        <dbReference type="PROSITE" id="PS50026"/>
    </source>
</evidence>
<evidence type="ECO:0000313" key="12">
    <source>
        <dbReference type="Proteomes" id="UP000230423"/>
    </source>
</evidence>
<sequence length="179" mass="20018">GTNYCYNGGICEARYVCMCQNGFGGPRCAHRVPRLEEYKEFGCPERAEVCAKRFDDGHCDEICNRESCLFDGFDCAKREGAVCRHPSECAYKYGDGKCDEECAGPECGYDGGDCERLYTHVSLAEDMDGIMVYEWSTDTGQGNRITVIDEEIVASTVDMNVNGTMVFFDVDTTACRMRR</sequence>
<dbReference type="PROSITE" id="PS01186">
    <property type="entry name" value="EGF_2"/>
    <property type="match status" value="1"/>
</dbReference>
<dbReference type="InterPro" id="IPR000800">
    <property type="entry name" value="Notch_dom"/>
</dbReference>
<evidence type="ECO:0000256" key="8">
    <source>
        <dbReference type="PROSITE-ProRule" id="PRU00076"/>
    </source>
</evidence>
<dbReference type="SUPFAM" id="SSF57196">
    <property type="entry name" value="EGF/Laminin"/>
    <property type="match status" value="1"/>
</dbReference>
<evidence type="ECO:0000313" key="11">
    <source>
        <dbReference type="EMBL" id="PIO57501.1"/>
    </source>
</evidence>
<comment type="caution">
    <text evidence="8">Lacks conserved residue(s) required for the propagation of feature annotation.</text>
</comment>
<dbReference type="OrthoDB" id="5852397at2759"/>
<dbReference type="EMBL" id="KZ365193">
    <property type="protein sequence ID" value="PIO57501.1"/>
    <property type="molecule type" value="Genomic_DNA"/>
</dbReference>
<dbReference type="GO" id="GO:0012505">
    <property type="term" value="C:endomembrane system"/>
    <property type="evidence" value="ECO:0007669"/>
    <property type="project" value="UniProtKB-SubCell"/>
</dbReference>
<dbReference type="Gene3D" id="3.30.70.3310">
    <property type="match status" value="1"/>
</dbReference>
<evidence type="ECO:0000256" key="2">
    <source>
        <dbReference type="ARBA" id="ARBA00022737"/>
    </source>
</evidence>
<dbReference type="PROSITE" id="PS50258">
    <property type="entry name" value="LNR"/>
    <property type="match status" value="1"/>
</dbReference>
<keyword evidence="2" id="KW-0677">Repeat</keyword>
<keyword evidence="5 8" id="KW-1015">Disulfide bond</keyword>
<name>A0A2G9THS6_TELCI</name>
<protein>
    <submittedName>
        <fullName evidence="11">Notch domain protein</fullName>
    </submittedName>
</protein>
<organism evidence="11 12">
    <name type="scientific">Teladorsagia circumcincta</name>
    <name type="common">Brown stomach worm</name>
    <name type="synonym">Ostertagia circumcincta</name>
    <dbReference type="NCBI Taxonomy" id="45464"/>
    <lineage>
        <taxon>Eukaryota</taxon>
        <taxon>Metazoa</taxon>
        <taxon>Ecdysozoa</taxon>
        <taxon>Nematoda</taxon>
        <taxon>Chromadorea</taxon>
        <taxon>Rhabditida</taxon>
        <taxon>Rhabditina</taxon>
        <taxon>Rhabditomorpha</taxon>
        <taxon>Strongyloidea</taxon>
        <taxon>Trichostrongylidae</taxon>
        <taxon>Teladorsagia</taxon>
    </lineage>
</organism>
<dbReference type="Gene3D" id="4.10.470.20">
    <property type="match status" value="2"/>
</dbReference>
<evidence type="ECO:0000256" key="6">
    <source>
        <dbReference type="ARBA" id="ARBA00023180"/>
    </source>
</evidence>
<keyword evidence="3" id="KW-1133">Transmembrane helix</keyword>
<keyword evidence="1" id="KW-0812">Transmembrane</keyword>
<feature type="non-terminal residue" evidence="11">
    <location>
        <position position="179"/>
    </location>
</feature>
<comment type="subcellular location">
    <subcellularLocation>
        <location evidence="7">Endomembrane system</location>
        <topology evidence="7">Single-pass type I membrane protein</topology>
    </subcellularLocation>
</comment>
<dbReference type="Proteomes" id="UP000230423">
    <property type="component" value="Unassembled WGS sequence"/>
</dbReference>
<evidence type="ECO:0000256" key="4">
    <source>
        <dbReference type="ARBA" id="ARBA00023136"/>
    </source>
</evidence>
<keyword evidence="12" id="KW-1185">Reference proteome</keyword>
<feature type="non-terminal residue" evidence="11">
    <location>
        <position position="1"/>
    </location>
</feature>